<dbReference type="OrthoDB" id="3183574at2759"/>
<dbReference type="InParanoid" id="A0A0C3P5Y4"/>
<organism evidence="1 2">
    <name type="scientific">Pisolithus tinctorius Marx 270</name>
    <dbReference type="NCBI Taxonomy" id="870435"/>
    <lineage>
        <taxon>Eukaryota</taxon>
        <taxon>Fungi</taxon>
        <taxon>Dikarya</taxon>
        <taxon>Basidiomycota</taxon>
        <taxon>Agaricomycotina</taxon>
        <taxon>Agaricomycetes</taxon>
        <taxon>Agaricomycetidae</taxon>
        <taxon>Boletales</taxon>
        <taxon>Sclerodermatineae</taxon>
        <taxon>Pisolithaceae</taxon>
        <taxon>Pisolithus</taxon>
    </lineage>
</organism>
<evidence type="ECO:0000313" key="2">
    <source>
        <dbReference type="Proteomes" id="UP000054217"/>
    </source>
</evidence>
<feature type="non-terminal residue" evidence="1">
    <location>
        <position position="1"/>
    </location>
</feature>
<accession>A0A0C3P5Y4</accession>
<keyword evidence="2" id="KW-1185">Reference proteome</keyword>
<proteinExistence type="predicted"/>
<dbReference type="AlphaFoldDB" id="A0A0C3P5Y4"/>
<dbReference type="HOGENOM" id="CLU_068912_3_0_1"/>
<protein>
    <submittedName>
        <fullName evidence="1">Uncharacterized protein</fullName>
    </submittedName>
</protein>
<evidence type="ECO:0000313" key="1">
    <source>
        <dbReference type="EMBL" id="KIO08655.1"/>
    </source>
</evidence>
<gene>
    <name evidence="1" type="ORF">M404DRAFT_68309</name>
</gene>
<dbReference type="Proteomes" id="UP000054217">
    <property type="component" value="Unassembled WGS sequence"/>
</dbReference>
<reference evidence="1 2" key="1">
    <citation type="submission" date="2014-04" db="EMBL/GenBank/DDBJ databases">
        <authorList>
            <consortium name="DOE Joint Genome Institute"/>
            <person name="Kuo A."/>
            <person name="Kohler A."/>
            <person name="Costa M.D."/>
            <person name="Nagy L.G."/>
            <person name="Floudas D."/>
            <person name="Copeland A."/>
            <person name="Barry K.W."/>
            <person name="Cichocki N."/>
            <person name="Veneault-Fourrey C."/>
            <person name="LaButti K."/>
            <person name="Lindquist E.A."/>
            <person name="Lipzen A."/>
            <person name="Lundell T."/>
            <person name="Morin E."/>
            <person name="Murat C."/>
            <person name="Sun H."/>
            <person name="Tunlid A."/>
            <person name="Henrissat B."/>
            <person name="Grigoriev I.V."/>
            <person name="Hibbett D.S."/>
            <person name="Martin F."/>
            <person name="Nordberg H.P."/>
            <person name="Cantor M.N."/>
            <person name="Hua S.X."/>
        </authorList>
    </citation>
    <scope>NUCLEOTIDE SEQUENCE [LARGE SCALE GENOMIC DNA]</scope>
    <source>
        <strain evidence="1 2">Marx 270</strain>
    </source>
</reference>
<name>A0A0C3P5Y4_PISTI</name>
<reference evidence="2" key="2">
    <citation type="submission" date="2015-01" db="EMBL/GenBank/DDBJ databases">
        <title>Evolutionary Origins and Diversification of the Mycorrhizal Mutualists.</title>
        <authorList>
            <consortium name="DOE Joint Genome Institute"/>
            <consortium name="Mycorrhizal Genomics Consortium"/>
            <person name="Kohler A."/>
            <person name="Kuo A."/>
            <person name="Nagy L.G."/>
            <person name="Floudas D."/>
            <person name="Copeland A."/>
            <person name="Barry K.W."/>
            <person name="Cichocki N."/>
            <person name="Veneault-Fourrey C."/>
            <person name="LaButti K."/>
            <person name="Lindquist E.A."/>
            <person name="Lipzen A."/>
            <person name="Lundell T."/>
            <person name="Morin E."/>
            <person name="Murat C."/>
            <person name="Riley R."/>
            <person name="Ohm R."/>
            <person name="Sun H."/>
            <person name="Tunlid A."/>
            <person name="Henrissat B."/>
            <person name="Grigoriev I.V."/>
            <person name="Hibbett D.S."/>
            <person name="Martin F."/>
        </authorList>
    </citation>
    <scope>NUCLEOTIDE SEQUENCE [LARGE SCALE GENOMIC DNA]</scope>
    <source>
        <strain evidence="2">Marx 270</strain>
    </source>
</reference>
<dbReference type="EMBL" id="KN831956">
    <property type="protein sequence ID" value="KIO08655.1"/>
    <property type="molecule type" value="Genomic_DNA"/>
</dbReference>
<feature type="non-terminal residue" evidence="1">
    <location>
        <position position="133"/>
    </location>
</feature>
<sequence length="133" mass="14604">ILRSCDGVVSGSMALHLLLPANDIYCSLWHPSNLDIYVPFRLRSLIACLLDAQGYRLQLPVSDDVAEYAGTSIHSVLAFSKGCYKIDVIVSVNAASITPVFQFHTTAVMNFVTADRIFCAYPALTLRARSHVN</sequence>